<dbReference type="Pfam" id="PF02397">
    <property type="entry name" value="Bac_transf"/>
    <property type="match status" value="1"/>
</dbReference>
<evidence type="ECO:0000256" key="6">
    <source>
        <dbReference type="ARBA" id="ARBA00023136"/>
    </source>
</evidence>
<keyword evidence="3 9" id="KW-0808">Transferase</keyword>
<feature type="transmembrane region" description="Helical" evidence="7">
    <location>
        <begin position="325"/>
        <end position="345"/>
    </location>
</feature>
<evidence type="ECO:0000256" key="2">
    <source>
        <dbReference type="ARBA" id="ARBA00006464"/>
    </source>
</evidence>
<comment type="subcellular location">
    <subcellularLocation>
        <location evidence="1">Membrane</location>
        <topology evidence="1">Multi-pass membrane protein</topology>
    </subcellularLocation>
</comment>
<dbReference type="Gene3D" id="3.40.50.720">
    <property type="entry name" value="NAD(P)-binding Rossmann-like Domain"/>
    <property type="match status" value="1"/>
</dbReference>
<comment type="similarity">
    <text evidence="2">Belongs to the bacterial sugar transferase family.</text>
</comment>
<dbReference type="NCBIfam" id="TIGR03025">
    <property type="entry name" value="EPS_sugtrans"/>
    <property type="match status" value="1"/>
</dbReference>
<dbReference type="PANTHER" id="PTHR30576">
    <property type="entry name" value="COLANIC BIOSYNTHESIS UDP-GLUCOSE LIPID CARRIER TRANSFERASE"/>
    <property type="match status" value="1"/>
</dbReference>
<evidence type="ECO:0000259" key="8">
    <source>
        <dbReference type="Pfam" id="PF02397"/>
    </source>
</evidence>
<evidence type="ECO:0000256" key="7">
    <source>
        <dbReference type="SAM" id="Phobius"/>
    </source>
</evidence>
<dbReference type="EMBL" id="CADCVS010000228">
    <property type="protein sequence ID" value="CAA9497082.1"/>
    <property type="molecule type" value="Genomic_DNA"/>
</dbReference>
<gene>
    <name evidence="9" type="ORF">AVDCRST_MAG30-1700</name>
</gene>
<organism evidence="9">
    <name type="scientific">uncultured Solirubrobacteraceae bacterium</name>
    <dbReference type="NCBI Taxonomy" id="1162706"/>
    <lineage>
        <taxon>Bacteria</taxon>
        <taxon>Bacillati</taxon>
        <taxon>Actinomycetota</taxon>
        <taxon>Thermoleophilia</taxon>
        <taxon>Solirubrobacterales</taxon>
        <taxon>Solirubrobacteraceae</taxon>
        <taxon>environmental samples</taxon>
    </lineage>
</organism>
<name>A0A6J4SEE6_9ACTN</name>
<feature type="transmembrane region" description="Helical" evidence="7">
    <location>
        <begin position="89"/>
        <end position="109"/>
    </location>
</feature>
<dbReference type="EC" id="2.7.8.6" evidence="9"/>
<feature type="domain" description="Bacterial sugar transferase" evidence="8">
    <location>
        <begin position="319"/>
        <end position="507"/>
    </location>
</feature>
<dbReference type="AlphaFoldDB" id="A0A6J4SEE6"/>
<evidence type="ECO:0000313" key="9">
    <source>
        <dbReference type="EMBL" id="CAA9497082.1"/>
    </source>
</evidence>
<accession>A0A6J4SEE6</accession>
<evidence type="ECO:0000256" key="5">
    <source>
        <dbReference type="ARBA" id="ARBA00022989"/>
    </source>
</evidence>
<dbReference type="SUPFAM" id="SSF51735">
    <property type="entry name" value="NAD(P)-binding Rossmann-fold domains"/>
    <property type="match status" value="1"/>
</dbReference>
<dbReference type="InterPro" id="IPR017475">
    <property type="entry name" value="EPS_sugar_tfrase"/>
</dbReference>
<protein>
    <submittedName>
        <fullName evidence="9">Undecaprenyl-phosphate galactosephosphotransferase</fullName>
        <ecNumber evidence="9">2.7.8.6</ecNumber>
    </submittedName>
</protein>
<feature type="transmembrane region" description="Helical" evidence="7">
    <location>
        <begin position="121"/>
        <end position="141"/>
    </location>
</feature>
<evidence type="ECO:0000256" key="4">
    <source>
        <dbReference type="ARBA" id="ARBA00022692"/>
    </source>
</evidence>
<feature type="transmembrane region" description="Helical" evidence="7">
    <location>
        <begin position="153"/>
        <end position="173"/>
    </location>
</feature>
<dbReference type="GO" id="GO:0047360">
    <property type="term" value="F:undecaprenyl-phosphate galactose phosphotransferase activity"/>
    <property type="evidence" value="ECO:0007669"/>
    <property type="project" value="UniProtKB-EC"/>
</dbReference>
<dbReference type="InterPro" id="IPR003362">
    <property type="entry name" value="Bact_transf"/>
</dbReference>
<keyword evidence="5 7" id="KW-1133">Transmembrane helix</keyword>
<proteinExistence type="inferred from homology"/>
<sequence length="511" mass="55685">MSEIPTDIHDERALAGDLGALARIEAARLSPGTRVPASGLRKGLSAHWLLEGTGYSWMRLVVDFVMSLLGVVAAVSGAAAAGVEAAGEATALYALPLLVVGFMWARGLYKRTVRVVILDRVVPVVGAVSVASMSVIAFEMFAQPDTRPGPVIARAWFFTLLFVGTGRVSLALAQRQARAQGYVGRPTVIVGAGHVGAQVARRIEDHPEYGLRPIGFLDADPIAAVDSTDRRVPVLGTPDDLSRISQELGIEHVILAFSSAPDRGLIPLTRQCEELGLEVSLVPRLFESINDRVALERLGGLPLLGLRSVDPKGWQFNIKYTLDRLAAALGLIACAPLLLVVALAVRLSSPGPILFRQRRMGRDGHEFDLLKFRSMRIPDESAVAFTPAVGSAPGGIEGVDRRTPVGRFLRRSSLDELPQLYNVLRGDMSLIGPRPERPEFVELFRQDLDRYADRHRVKSGITGWAQVHGLRGQTSLADRVEWDNFYIENWSLWLDLKILLLTIGAVLRSGE</sequence>
<dbReference type="GO" id="GO:0016020">
    <property type="term" value="C:membrane"/>
    <property type="evidence" value="ECO:0007669"/>
    <property type="project" value="UniProtKB-SubCell"/>
</dbReference>
<keyword evidence="6 7" id="KW-0472">Membrane</keyword>
<dbReference type="InterPro" id="IPR036291">
    <property type="entry name" value="NAD(P)-bd_dom_sf"/>
</dbReference>
<keyword evidence="4 7" id="KW-0812">Transmembrane</keyword>
<dbReference type="PANTHER" id="PTHR30576:SF0">
    <property type="entry name" value="UNDECAPRENYL-PHOSPHATE N-ACETYLGALACTOSAMINYL 1-PHOSPHATE TRANSFERASE-RELATED"/>
    <property type="match status" value="1"/>
</dbReference>
<reference evidence="9" key="1">
    <citation type="submission" date="2020-02" db="EMBL/GenBank/DDBJ databases">
        <authorList>
            <person name="Meier V. D."/>
        </authorList>
    </citation>
    <scope>NUCLEOTIDE SEQUENCE</scope>
    <source>
        <strain evidence="9">AVDCRST_MAG30</strain>
    </source>
</reference>
<dbReference type="Pfam" id="PF13727">
    <property type="entry name" value="CoA_binding_3"/>
    <property type="match status" value="1"/>
</dbReference>
<feature type="transmembrane region" description="Helical" evidence="7">
    <location>
        <begin position="60"/>
        <end position="83"/>
    </location>
</feature>
<evidence type="ECO:0000256" key="3">
    <source>
        <dbReference type="ARBA" id="ARBA00022679"/>
    </source>
</evidence>
<evidence type="ECO:0000256" key="1">
    <source>
        <dbReference type="ARBA" id="ARBA00004141"/>
    </source>
</evidence>